<proteinExistence type="predicted"/>
<dbReference type="EMBL" id="LSRL02000244">
    <property type="protein sequence ID" value="TDG42332.1"/>
    <property type="molecule type" value="Genomic_DNA"/>
</dbReference>
<dbReference type="OMA" id="REIEMLM"/>
<evidence type="ECO:0000313" key="2">
    <source>
        <dbReference type="EMBL" id="TDG42332.1"/>
    </source>
</evidence>
<name>A0A484B227_DRONA</name>
<keyword evidence="3" id="KW-1185">Reference proteome</keyword>
<protein>
    <submittedName>
        <fullName evidence="2">Uncharacterized protein</fullName>
    </submittedName>
</protein>
<dbReference type="Proteomes" id="UP000295192">
    <property type="component" value="Unassembled WGS sequence"/>
</dbReference>
<comment type="caution">
    <text evidence="2">The sequence shown here is derived from an EMBL/GenBank/DDBJ whole genome shotgun (WGS) entry which is preliminary data.</text>
</comment>
<evidence type="ECO:0000256" key="1">
    <source>
        <dbReference type="SAM" id="MobiDB-lite"/>
    </source>
</evidence>
<gene>
    <name evidence="2" type="ORF">AWZ03_011244</name>
</gene>
<reference evidence="2 3" key="1">
    <citation type="journal article" date="2019" name="J. Hered.">
        <title>An Improved Genome Assembly for Drosophila navojoa, the Basal Species in the mojavensis Cluster.</title>
        <authorList>
            <person name="Vanderlinde T."/>
            <person name="Dupim E.G."/>
            <person name="Nazario-Yepiz N.O."/>
            <person name="Carvalho A.B."/>
        </authorList>
    </citation>
    <scope>NUCLEOTIDE SEQUENCE [LARGE SCALE GENOMIC DNA]</scope>
    <source>
        <strain evidence="2">Navoj_Jal97</strain>
        <tissue evidence="2">Whole organism</tissue>
    </source>
</reference>
<dbReference type="AlphaFoldDB" id="A0A484B227"/>
<organism evidence="2 3">
    <name type="scientific">Drosophila navojoa</name>
    <name type="common">Fruit fly</name>
    <dbReference type="NCBI Taxonomy" id="7232"/>
    <lineage>
        <taxon>Eukaryota</taxon>
        <taxon>Metazoa</taxon>
        <taxon>Ecdysozoa</taxon>
        <taxon>Arthropoda</taxon>
        <taxon>Hexapoda</taxon>
        <taxon>Insecta</taxon>
        <taxon>Pterygota</taxon>
        <taxon>Neoptera</taxon>
        <taxon>Endopterygota</taxon>
        <taxon>Diptera</taxon>
        <taxon>Brachycera</taxon>
        <taxon>Muscomorpha</taxon>
        <taxon>Ephydroidea</taxon>
        <taxon>Drosophilidae</taxon>
        <taxon>Drosophila</taxon>
    </lineage>
</organism>
<evidence type="ECO:0000313" key="3">
    <source>
        <dbReference type="Proteomes" id="UP000295192"/>
    </source>
</evidence>
<feature type="region of interest" description="Disordered" evidence="1">
    <location>
        <begin position="62"/>
        <end position="95"/>
    </location>
</feature>
<accession>A0A484B227</accession>
<sequence length="95" mass="10844">MDNTTDIDEEIRQYEREIETLLNINRRLVTILNFVDHVGNSLDALSQTANRYLTNTNAMLITNPEDANTPKEPDNECVDGSDADKKDDNEDFPEN</sequence>